<accession>A0A934NBW3</accession>
<dbReference type="RefSeq" id="WP_338177857.1">
    <property type="nucleotide sequence ID" value="NZ_JAEKNQ010000025.1"/>
</dbReference>
<evidence type="ECO:0000313" key="5">
    <source>
        <dbReference type="EMBL" id="MBJ7602841.1"/>
    </source>
</evidence>
<dbReference type="EMBL" id="JAEKNQ010000025">
    <property type="protein sequence ID" value="MBJ7602841.1"/>
    <property type="molecule type" value="Genomic_DNA"/>
</dbReference>
<sequence length="706" mass="73010">MSWPRDPELDEIFPGAEHLSRLKLLSENPPHRIEPGLMYRATLRRRLMQEAWAMAEPRLPWWRRLLAPPGLAWAGATIGVLLVAFLAYTLTVSPTTSSKTVAWNSPLQDAHAVATVQPIVLTFKEPVDHHSVEAAVRIEPATRVTYEWQGNDLKVTPVNRLAPGTQYQVSLAPSARTESGQPVPVRPAVVFVTQPAPPPTPAPTPTPAPGVAGEQLLGSVGAAPAAWSRDGSTLYLITPEGELVAYTIANGKTAVVASGVTRVAVGPDGSPAYASGGEVSYGQQKLTADRPLALGFRNGRLLVLAGRSVLTVAVQPAAQPPAPETSASPAVSSTPATPSPSASPSATTPSPTPASPTQVASLGQDPSAGDFSPNGDRLAYLTAGGLHVLELSTGKDSVIGSATGLGDWSPDSSRYAYLDVDGAHITDGHAAVLLTAVAGLSGLSWSGGDDLLLAGSSGISLVHADGSELRLLSTGAYGQPDWAPGAGVFAFHRAGQLFTARVPSARAAPASTQEDVLEAFLRARSAGNAESATSYLDEAGKQAFAGLKLVYKGNDGQLVSYSVLFSQPGRAVVRLVIAQGQERQVVMETLTFARQGSAKTMVHGATETAAPPLGSGPNVLSVTATGHQLRVTFDADLDPATIAGVSLSGVRGPNSYDASTRTVVIDVGSALVPGNTYTLGVTAGVKDVNHAPATPFKLNLLGPPLT</sequence>
<feature type="domain" description="SbsA Ig-like" evidence="4">
    <location>
        <begin position="624"/>
        <end position="691"/>
    </location>
</feature>
<protein>
    <submittedName>
        <fullName evidence="5">Ig-like domain-containing protein</fullName>
    </submittedName>
</protein>
<dbReference type="AlphaFoldDB" id="A0A934NBW3"/>
<dbReference type="Proteomes" id="UP000620075">
    <property type="component" value="Unassembled WGS sequence"/>
</dbReference>
<dbReference type="Pfam" id="PF13205">
    <property type="entry name" value="Big_5"/>
    <property type="match status" value="2"/>
</dbReference>
<keyword evidence="3" id="KW-0472">Membrane</keyword>
<keyword evidence="3" id="KW-0812">Transmembrane</keyword>
<evidence type="ECO:0000256" key="1">
    <source>
        <dbReference type="ARBA" id="ARBA00022729"/>
    </source>
</evidence>
<reference evidence="5 6" key="1">
    <citation type="submission" date="2020-10" db="EMBL/GenBank/DDBJ databases">
        <title>Ca. Dormibacterota MAGs.</title>
        <authorList>
            <person name="Montgomery K."/>
        </authorList>
    </citation>
    <scope>NUCLEOTIDE SEQUENCE [LARGE SCALE GENOMIC DNA]</scope>
    <source>
        <strain evidence="5">SC8811_S16_3</strain>
    </source>
</reference>
<evidence type="ECO:0000256" key="3">
    <source>
        <dbReference type="SAM" id="Phobius"/>
    </source>
</evidence>
<feature type="domain" description="SbsA Ig-like" evidence="4">
    <location>
        <begin position="100"/>
        <end position="182"/>
    </location>
</feature>
<evidence type="ECO:0000259" key="4">
    <source>
        <dbReference type="Pfam" id="PF13205"/>
    </source>
</evidence>
<dbReference type="Gene3D" id="2.60.40.3710">
    <property type="match status" value="1"/>
</dbReference>
<evidence type="ECO:0000256" key="2">
    <source>
        <dbReference type="SAM" id="MobiDB-lite"/>
    </source>
</evidence>
<keyword evidence="1" id="KW-0732">Signal</keyword>
<dbReference type="Gene3D" id="2.120.10.30">
    <property type="entry name" value="TolB, C-terminal domain"/>
    <property type="match status" value="1"/>
</dbReference>
<comment type="caution">
    <text evidence="5">The sequence shown here is derived from an EMBL/GenBank/DDBJ whole genome shotgun (WGS) entry which is preliminary data.</text>
</comment>
<dbReference type="InterPro" id="IPR011042">
    <property type="entry name" value="6-blade_b-propeller_TolB-like"/>
</dbReference>
<feature type="region of interest" description="Disordered" evidence="2">
    <location>
        <begin position="319"/>
        <end position="374"/>
    </location>
</feature>
<feature type="transmembrane region" description="Helical" evidence="3">
    <location>
        <begin position="71"/>
        <end position="90"/>
    </location>
</feature>
<dbReference type="SUPFAM" id="SSF82171">
    <property type="entry name" value="DPP6 N-terminal domain-like"/>
    <property type="match status" value="1"/>
</dbReference>
<evidence type="ECO:0000313" key="6">
    <source>
        <dbReference type="Proteomes" id="UP000620075"/>
    </source>
</evidence>
<organism evidence="5 6">
    <name type="scientific">Candidatus Dormiibacter inghamiae</name>
    <dbReference type="NCBI Taxonomy" id="3127013"/>
    <lineage>
        <taxon>Bacteria</taxon>
        <taxon>Bacillati</taxon>
        <taxon>Candidatus Dormiibacterota</taxon>
        <taxon>Candidatus Dormibacteria</taxon>
        <taxon>Candidatus Dormibacterales</taxon>
        <taxon>Candidatus Dormibacteraceae</taxon>
        <taxon>Candidatus Dormiibacter</taxon>
    </lineage>
</organism>
<feature type="compositionally biased region" description="Low complexity" evidence="2">
    <location>
        <begin position="324"/>
        <end position="361"/>
    </location>
</feature>
<name>A0A934NBW3_9BACT</name>
<proteinExistence type="predicted"/>
<dbReference type="Gene3D" id="2.60.40.1220">
    <property type="match status" value="1"/>
</dbReference>
<dbReference type="InterPro" id="IPR014755">
    <property type="entry name" value="Cu-Rt/internalin_Ig-like"/>
</dbReference>
<gene>
    <name evidence="5" type="ORF">JF888_06565</name>
</gene>
<keyword evidence="3" id="KW-1133">Transmembrane helix</keyword>
<dbReference type="InterPro" id="IPR032812">
    <property type="entry name" value="SbsA_Ig"/>
</dbReference>